<feature type="transmembrane region" description="Helical" evidence="6">
    <location>
        <begin position="225"/>
        <end position="243"/>
    </location>
</feature>
<comment type="subcellular location">
    <subcellularLocation>
        <location evidence="1">Cell membrane</location>
        <topology evidence="1">Multi-pass membrane protein</topology>
    </subcellularLocation>
</comment>
<evidence type="ECO:0000256" key="6">
    <source>
        <dbReference type="SAM" id="Phobius"/>
    </source>
</evidence>
<proteinExistence type="predicted"/>
<keyword evidence="4 6" id="KW-1133">Transmembrane helix</keyword>
<evidence type="ECO:0000256" key="5">
    <source>
        <dbReference type="ARBA" id="ARBA00023136"/>
    </source>
</evidence>
<dbReference type="GO" id="GO:0140359">
    <property type="term" value="F:ABC-type transporter activity"/>
    <property type="evidence" value="ECO:0007669"/>
    <property type="project" value="InterPro"/>
</dbReference>
<comment type="caution">
    <text evidence="7">The sequence shown here is derived from an EMBL/GenBank/DDBJ whole genome shotgun (WGS) entry which is preliminary data.</text>
</comment>
<evidence type="ECO:0000313" key="8">
    <source>
        <dbReference type="Proteomes" id="UP000644507"/>
    </source>
</evidence>
<feature type="transmembrane region" description="Helical" evidence="6">
    <location>
        <begin position="141"/>
        <end position="163"/>
    </location>
</feature>
<dbReference type="Proteomes" id="UP000644507">
    <property type="component" value="Unassembled WGS sequence"/>
</dbReference>
<evidence type="ECO:0000256" key="3">
    <source>
        <dbReference type="ARBA" id="ARBA00022692"/>
    </source>
</evidence>
<dbReference type="EMBL" id="BMXI01000011">
    <property type="protein sequence ID" value="GHC58529.1"/>
    <property type="molecule type" value="Genomic_DNA"/>
</dbReference>
<sequence>MRLLLNLYRKELKTYFYTLFGWVVLAFVALMQGLSLSTAMKGFADAPVAQSLVYVTYHTPNFWFYFLFIFPLITMRLFAEEERSGTLETLMTAPVKTWQVVVAKYGAALTFYLVLLIPSLLHFILFPILTDIPAPFSKGSFFGGMLVLVLMGCYFTALGLLGSALTSSQIVAGIITVGLLVLHYFLGYVPVIWGDSFQAAGLFRYLSSQQHLSDFTTGLIDTRAIAFYLLSASFVVFLTHHLVDFRRWRN</sequence>
<keyword evidence="3 6" id="KW-0812">Transmembrane</keyword>
<evidence type="ECO:0000256" key="2">
    <source>
        <dbReference type="ARBA" id="ARBA00022475"/>
    </source>
</evidence>
<accession>A0A918TTN5</accession>
<reference evidence="7" key="1">
    <citation type="journal article" date="2014" name="Int. J. Syst. Evol. Microbiol.">
        <title>Complete genome sequence of Corynebacterium casei LMG S-19264T (=DSM 44701T), isolated from a smear-ripened cheese.</title>
        <authorList>
            <consortium name="US DOE Joint Genome Institute (JGI-PGF)"/>
            <person name="Walter F."/>
            <person name="Albersmeier A."/>
            <person name="Kalinowski J."/>
            <person name="Ruckert C."/>
        </authorList>
    </citation>
    <scope>NUCLEOTIDE SEQUENCE</scope>
    <source>
        <strain evidence="7">KCTC 12988</strain>
    </source>
</reference>
<dbReference type="AlphaFoldDB" id="A0A918TTN5"/>
<organism evidence="7 8">
    <name type="scientific">Roseibacillus persicicus</name>
    <dbReference type="NCBI Taxonomy" id="454148"/>
    <lineage>
        <taxon>Bacteria</taxon>
        <taxon>Pseudomonadati</taxon>
        <taxon>Verrucomicrobiota</taxon>
        <taxon>Verrucomicrobiia</taxon>
        <taxon>Verrucomicrobiales</taxon>
        <taxon>Verrucomicrobiaceae</taxon>
        <taxon>Roseibacillus</taxon>
    </lineage>
</organism>
<dbReference type="RefSeq" id="WP_189570760.1">
    <property type="nucleotide sequence ID" value="NZ_BMXI01000011.1"/>
</dbReference>
<keyword evidence="8" id="KW-1185">Reference proteome</keyword>
<feature type="transmembrane region" description="Helical" evidence="6">
    <location>
        <begin position="12"/>
        <end position="31"/>
    </location>
</feature>
<dbReference type="GO" id="GO:0005886">
    <property type="term" value="C:plasma membrane"/>
    <property type="evidence" value="ECO:0007669"/>
    <property type="project" value="UniProtKB-SubCell"/>
</dbReference>
<dbReference type="PANTHER" id="PTHR30294:SF29">
    <property type="entry name" value="MULTIDRUG ABC TRANSPORTER PERMEASE YBHS-RELATED"/>
    <property type="match status" value="1"/>
</dbReference>
<feature type="transmembrane region" description="Helical" evidence="6">
    <location>
        <begin position="62"/>
        <end position="79"/>
    </location>
</feature>
<dbReference type="InterPro" id="IPR051449">
    <property type="entry name" value="ABC-2_transporter_component"/>
</dbReference>
<evidence type="ECO:0000256" key="4">
    <source>
        <dbReference type="ARBA" id="ARBA00022989"/>
    </source>
</evidence>
<feature type="transmembrane region" description="Helical" evidence="6">
    <location>
        <begin position="170"/>
        <end position="193"/>
    </location>
</feature>
<keyword evidence="5 6" id="KW-0472">Membrane</keyword>
<protein>
    <submittedName>
        <fullName evidence="7">Gliding motility ABC transporter</fullName>
    </submittedName>
</protein>
<gene>
    <name evidence="7" type="ORF">GCM10007100_26930</name>
</gene>
<feature type="transmembrane region" description="Helical" evidence="6">
    <location>
        <begin position="100"/>
        <end position="129"/>
    </location>
</feature>
<keyword evidence="2" id="KW-1003">Cell membrane</keyword>
<evidence type="ECO:0000313" key="7">
    <source>
        <dbReference type="EMBL" id="GHC58529.1"/>
    </source>
</evidence>
<dbReference type="Pfam" id="PF12679">
    <property type="entry name" value="ABC2_membrane_2"/>
    <property type="match status" value="1"/>
</dbReference>
<evidence type="ECO:0000256" key="1">
    <source>
        <dbReference type="ARBA" id="ARBA00004651"/>
    </source>
</evidence>
<dbReference type="PANTHER" id="PTHR30294">
    <property type="entry name" value="MEMBRANE COMPONENT OF ABC TRANSPORTER YHHJ-RELATED"/>
    <property type="match status" value="1"/>
</dbReference>
<name>A0A918TTN5_9BACT</name>
<reference evidence="7" key="2">
    <citation type="submission" date="2020-09" db="EMBL/GenBank/DDBJ databases">
        <authorList>
            <person name="Sun Q."/>
            <person name="Kim S."/>
        </authorList>
    </citation>
    <scope>NUCLEOTIDE SEQUENCE</scope>
    <source>
        <strain evidence="7">KCTC 12988</strain>
    </source>
</reference>